<dbReference type="GO" id="GO:0016567">
    <property type="term" value="P:protein ubiquitination"/>
    <property type="evidence" value="ECO:0007669"/>
    <property type="project" value="TreeGrafter"/>
</dbReference>
<keyword evidence="3" id="KW-0862">Zinc</keyword>
<dbReference type="PROSITE" id="PS50089">
    <property type="entry name" value="ZF_RING_2"/>
    <property type="match status" value="1"/>
</dbReference>
<dbReference type="InterPro" id="IPR036770">
    <property type="entry name" value="Ankyrin_rpt-contain_sf"/>
</dbReference>
<evidence type="ECO:0000256" key="4">
    <source>
        <dbReference type="PROSITE-ProRule" id="PRU00175"/>
    </source>
</evidence>
<protein>
    <submittedName>
        <fullName evidence="6">E3 ubiquitin-protein ligase MIB2</fullName>
    </submittedName>
</protein>
<dbReference type="GO" id="GO:0005737">
    <property type="term" value="C:cytoplasm"/>
    <property type="evidence" value="ECO:0007669"/>
    <property type="project" value="TreeGrafter"/>
</dbReference>
<proteinExistence type="predicted"/>
<gene>
    <name evidence="6" type="ORF">D4764_08G0002630</name>
</gene>
<evidence type="ECO:0000313" key="7">
    <source>
        <dbReference type="Proteomes" id="UP000324091"/>
    </source>
</evidence>
<dbReference type="GO" id="GO:0008270">
    <property type="term" value="F:zinc ion binding"/>
    <property type="evidence" value="ECO:0007669"/>
    <property type="project" value="UniProtKB-KW"/>
</dbReference>
<dbReference type="Gene3D" id="3.30.40.10">
    <property type="entry name" value="Zinc/RING finger domain, C3HC4 (zinc finger)"/>
    <property type="match status" value="1"/>
</dbReference>
<keyword evidence="7" id="KW-1185">Reference proteome</keyword>
<comment type="caution">
    <text evidence="6">The sequence shown here is derived from an EMBL/GenBank/DDBJ whole genome shotgun (WGS) entry which is preliminary data.</text>
</comment>
<dbReference type="InterPro" id="IPR013083">
    <property type="entry name" value="Znf_RING/FYVE/PHD"/>
</dbReference>
<reference evidence="6 7" key="1">
    <citation type="submission" date="2019-04" db="EMBL/GenBank/DDBJ databases">
        <title>Chromosome genome assembly for Takifugu flavidus.</title>
        <authorList>
            <person name="Xiao S."/>
        </authorList>
    </citation>
    <scope>NUCLEOTIDE SEQUENCE [LARGE SCALE GENOMIC DNA]</scope>
    <source>
        <strain evidence="6">HTHZ2018</strain>
        <tissue evidence="6">Muscle</tissue>
    </source>
</reference>
<dbReference type="PANTHER" id="PTHR24202">
    <property type="entry name" value="E3 UBIQUITIN-PROTEIN LIGASE MIB2"/>
    <property type="match status" value="1"/>
</dbReference>
<dbReference type="Gene3D" id="1.25.40.20">
    <property type="entry name" value="Ankyrin repeat-containing domain"/>
    <property type="match status" value="1"/>
</dbReference>
<evidence type="ECO:0000313" key="6">
    <source>
        <dbReference type="EMBL" id="TWW56276.1"/>
    </source>
</evidence>
<name>A0A5C6MMA1_9TELE</name>
<keyword evidence="2 4" id="KW-0863">Zinc-finger</keyword>
<dbReference type="SUPFAM" id="SSF57850">
    <property type="entry name" value="RING/U-box"/>
    <property type="match status" value="1"/>
</dbReference>
<keyword evidence="1" id="KW-0479">Metal-binding</keyword>
<dbReference type="EMBL" id="RHFK02000021">
    <property type="protein sequence ID" value="TWW56276.1"/>
    <property type="molecule type" value="Genomic_DNA"/>
</dbReference>
<evidence type="ECO:0000256" key="1">
    <source>
        <dbReference type="ARBA" id="ARBA00022723"/>
    </source>
</evidence>
<evidence type="ECO:0000259" key="5">
    <source>
        <dbReference type="PROSITE" id="PS50089"/>
    </source>
</evidence>
<feature type="domain" description="RING-type" evidence="5">
    <location>
        <begin position="162"/>
        <end position="195"/>
    </location>
</feature>
<dbReference type="Proteomes" id="UP000324091">
    <property type="component" value="Chromosome 8"/>
</dbReference>
<dbReference type="PANTHER" id="PTHR24202:SF4">
    <property type="entry name" value="E3 UBIQUITIN-PROTEIN LIGASE MIB2-RELATED"/>
    <property type="match status" value="1"/>
</dbReference>
<dbReference type="InterPro" id="IPR001841">
    <property type="entry name" value="Znf_RING"/>
</dbReference>
<organism evidence="6 7">
    <name type="scientific">Takifugu flavidus</name>
    <name type="common">sansaifugu</name>
    <dbReference type="NCBI Taxonomy" id="433684"/>
    <lineage>
        <taxon>Eukaryota</taxon>
        <taxon>Metazoa</taxon>
        <taxon>Chordata</taxon>
        <taxon>Craniata</taxon>
        <taxon>Vertebrata</taxon>
        <taxon>Euteleostomi</taxon>
        <taxon>Actinopterygii</taxon>
        <taxon>Neopterygii</taxon>
        <taxon>Teleostei</taxon>
        <taxon>Neoteleostei</taxon>
        <taxon>Acanthomorphata</taxon>
        <taxon>Eupercaria</taxon>
        <taxon>Tetraodontiformes</taxon>
        <taxon>Tetradontoidea</taxon>
        <taxon>Tetraodontidae</taxon>
        <taxon>Takifugu</taxon>
    </lineage>
</organism>
<dbReference type="Pfam" id="PF13920">
    <property type="entry name" value="zf-C3HC4_3"/>
    <property type="match status" value="1"/>
</dbReference>
<sequence>MALNTAGLLGNNEISVGAAIACFLAQEGADINYANHKGKSPLDLVADSTTVQLLKNFSEQHRLQRLQAITCGQGLSGASLRRVHTTPNTMTNLVLPTPPGPSECLICSELALLVLFCPCQHSVACEDQTEVDCSPSTENSEQHNLLEQLQSRYRQMEERITCPICIDNHIKLVFQCGHASCIECSAALKTCPICRQTIRERIQLFV</sequence>
<dbReference type="FunFam" id="3.30.40.10:FF:000094">
    <property type="entry name" value="E3 ubiquitin-protein ligase MIB2 isoform X1"/>
    <property type="match status" value="1"/>
</dbReference>
<accession>A0A5C6MMA1</accession>
<evidence type="ECO:0000256" key="2">
    <source>
        <dbReference type="ARBA" id="ARBA00022771"/>
    </source>
</evidence>
<dbReference type="AlphaFoldDB" id="A0A5C6MMA1"/>
<evidence type="ECO:0000256" key="3">
    <source>
        <dbReference type="ARBA" id="ARBA00022833"/>
    </source>
</evidence>